<keyword evidence="9 17" id="KW-0460">Magnesium</keyword>
<proteinExistence type="inferred from homology"/>
<dbReference type="Pfam" id="PF16212">
    <property type="entry name" value="PhoLip_ATPase_C"/>
    <property type="match status" value="1"/>
</dbReference>
<dbReference type="AlphaFoldDB" id="A0A8J8P3Z7"/>
<dbReference type="EMBL" id="RRYP01001873">
    <property type="protein sequence ID" value="TNV85389.1"/>
    <property type="molecule type" value="Genomic_DNA"/>
</dbReference>
<dbReference type="InterPro" id="IPR044492">
    <property type="entry name" value="P_typ_ATPase_HD_dom"/>
</dbReference>
<dbReference type="SUPFAM" id="SSF81660">
    <property type="entry name" value="Metal cation-transporting ATPase, ATP-binding domain N"/>
    <property type="match status" value="1"/>
</dbReference>
<dbReference type="InterPro" id="IPR032630">
    <property type="entry name" value="P_typ_ATPase_c"/>
</dbReference>
<dbReference type="EC" id="7.6.2.1" evidence="18"/>
<dbReference type="GO" id="GO:0006890">
    <property type="term" value="P:retrograde vesicle-mediated transport, Golgi to endoplasmic reticulum"/>
    <property type="evidence" value="ECO:0007669"/>
    <property type="project" value="TreeGrafter"/>
</dbReference>
<keyword evidence="10 18" id="KW-1278">Translocase</keyword>
<dbReference type="SFLD" id="SFLDF00027">
    <property type="entry name" value="p-type_atpase"/>
    <property type="match status" value="1"/>
</dbReference>
<evidence type="ECO:0000256" key="15">
    <source>
        <dbReference type="PIRSR" id="PIRSR606539-1"/>
    </source>
</evidence>
<evidence type="ECO:0000256" key="6">
    <source>
        <dbReference type="ARBA" id="ARBA00022723"/>
    </source>
</evidence>
<evidence type="ECO:0000256" key="11">
    <source>
        <dbReference type="ARBA" id="ARBA00022989"/>
    </source>
</evidence>
<evidence type="ECO:0000313" key="21">
    <source>
        <dbReference type="EMBL" id="TNV85389.1"/>
    </source>
</evidence>
<dbReference type="InterPro" id="IPR008250">
    <property type="entry name" value="ATPase_P-typ_transduc_dom_A_sf"/>
</dbReference>
<feature type="binding site" evidence="16">
    <location>
        <position position="798"/>
    </location>
    <ligand>
        <name>ATP</name>
        <dbReference type="ChEBI" id="CHEBI:30616"/>
    </ligand>
</feature>
<evidence type="ECO:0000313" key="22">
    <source>
        <dbReference type="Proteomes" id="UP000785679"/>
    </source>
</evidence>
<evidence type="ECO:0000256" key="12">
    <source>
        <dbReference type="ARBA" id="ARBA00023055"/>
    </source>
</evidence>
<feature type="transmembrane region" description="Helical" evidence="18">
    <location>
        <begin position="879"/>
        <end position="901"/>
    </location>
</feature>
<keyword evidence="4" id="KW-0813">Transport</keyword>
<keyword evidence="6 17" id="KW-0479">Metal-binding</keyword>
<feature type="active site" description="4-aspartylphosphate intermediate" evidence="15">
    <location>
        <position position="393"/>
    </location>
</feature>
<dbReference type="InterPro" id="IPR001757">
    <property type="entry name" value="P_typ_ATPase"/>
</dbReference>
<dbReference type="SUPFAM" id="SSF81653">
    <property type="entry name" value="Calcium ATPase, transduction domain A"/>
    <property type="match status" value="1"/>
</dbReference>
<feature type="binding site" evidence="17">
    <location>
        <position position="822"/>
    </location>
    <ligand>
        <name>Mg(2+)</name>
        <dbReference type="ChEBI" id="CHEBI:18420"/>
    </ligand>
</feature>
<dbReference type="Proteomes" id="UP000785679">
    <property type="component" value="Unassembled WGS sequence"/>
</dbReference>
<feature type="transmembrane region" description="Helical" evidence="18">
    <location>
        <begin position="984"/>
        <end position="1003"/>
    </location>
</feature>
<keyword evidence="11 18" id="KW-1133">Transmembrane helix</keyword>
<feature type="binding site" evidence="16">
    <location>
        <position position="821"/>
    </location>
    <ligand>
        <name>ATP</name>
        <dbReference type="ChEBI" id="CHEBI:30616"/>
    </ligand>
</feature>
<feature type="transmembrane region" description="Helical" evidence="18">
    <location>
        <begin position="334"/>
        <end position="353"/>
    </location>
</feature>
<dbReference type="Gene3D" id="3.40.50.1000">
    <property type="entry name" value="HAD superfamily/HAD-like"/>
    <property type="match status" value="1"/>
</dbReference>
<reference evidence="21" key="1">
    <citation type="submission" date="2019-06" db="EMBL/GenBank/DDBJ databases">
        <authorList>
            <person name="Zheng W."/>
        </authorList>
    </citation>
    <scope>NUCLEOTIDE SEQUENCE</scope>
    <source>
        <strain evidence="21">QDHG01</strain>
    </source>
</reference>
<feature type="binding site" evidence="17">
    <location>
        <position position="395"/>
    </location>
    <ligand>
        <name>Mg(2+)</name>
        <dbReference type="ChEBI" id="CHEBI:18420"/>
    </ligand>
</feature>
<comment type="subcellular location">
    <subcellularLocation>
        <location evidence="2">Endomembrane system</location>
        <topology evidence="2">Multi-pass membrane protein</topology>
    </subcellularLocation>
    <subcellularLocation>
        <location evidence="18">Membrane</location>
        <topology evidence="18">Multi-pass membrane protein</topology>
    </subcellularLocation>
</comment>
<dbReference type="InterPro" id="IPR023214">
    <property type="entry name" value="HAD_sf"/>
</dbReference>
<evidence type="ECO:0000256" key="9">
    <source>
        <dbReference type="ARBA" id="ARBA00022842"/>
    </source>
</evidence>
<dbReference type="GO" id="GO:0006897">
    <property type="term" value="P:endocytosis"/>
    <property type="evidence" value="ECO:0007669"/>
    <property type="project" value="TreeGrafter"/>
</dbReference>
<feature type="binding site" evidence="16">
    <location>
        <position position="627"/>
    </location>
    <ligand>
        <name>ATP</name>
        <dbReference type="ChEBI" id="CHEBI:30616"/>
    </ligand>
</feature>
<evidence type="ECO:0000256" key="16">
    <source>
        <dbReference type="PIRSR" id="PIRSR606539-2"/>
    </source>
</evidence>
<name>A0A8J8P3Z7_HALGN</name>
<dbReference type="GO" id="GO:0005524">
    <property type="term" value="F:ATP binding"/>
    <property type="evidence" value="ECO:0007669"/>
    <property type="project" value="UniProtKB-UniRule"/>
</dbReference>
<dbReference type="Pfam" id="PF13246">
    <property type="entry name" value="Cation_ATPase"/>
    <property type="match status" value="1"/>
</dbReference>
<dbReference type="GO" id="GO:0005802">
    <property type="term" value="C:trans-Golgi network"/>
    <property type="evidence" value="ECO:0007669"/>
    <property type="project" value="TreeGrafter"/>
</dbReference>
<evidence type="ECO:0000256" key="3">
    <source>
        <dbReference type="ARBA" id="ARBA00008109"/>
    </source>
</evidence>
<dbReference type="Gene3D" id="3.40.1110.10">
    <property type="entry name" value="Calcium-transporting ATPase, cytoplasmic domain N"/>
    <property type="match status" value="1"/>
</dbReference>
<dbReference type="SUPFAM" id="SSF56784">
    <property type="entry name" value="HAD-like"/>
    <property type="match status" value="1"/>
</dbReference>
<evidence type="ECO:0000256" key="13">
    <source>
        <dbReference type="ARBA" id="ARBA00023136"/>
    </source>
</evidence>
<dbReference type="GO" id="GO:0140326">
    <property type="term" value="F:ATPase-coupled intramembrane lipid transporter activity"/>
    <property type="evidence" value="ECO:0007669"/>
    <property type="project" value="UniProtKB-EC"/>
</dbReference>
<feature type="transmembrane region" description="Helical" evidence="18">
    <location>
        <begin position="1015"/>
        <end position="1033"/>
    </location>
</feature>
<evidence type="ECO:0000256" key="18">
    <source>
        <dbReference type="RuleBase" id="RU362033"/>
    </source>
</evidence>
<comment type="catalytic activity">
    <reaction evidence="14 18">
        <text>ATP + H2O + phospholipidSide 1 = ADP + phosphate + phospholipidSide 2.</text>
        <dbReference type="EC" id="7.6.2.1"/>
    </reaction>
</comment>
<dbReference type="Pfam" id="PF16209">
    <property type="entry name" value="PhoLip_ATPase_N"/>
    <property type="match status" value="1"/>
</dbReference>
<dbReference type="InterPro" id="IPR018303">
    <property type="entry name" value="ATPase_P-typ_P_site"/>
</dbReference>
<dbReference type="PANTHER" id="PTHR24092">
    <property type="entry name" value="PROBABLE PHOSPHOLIPID-TRANSPORTING ATPASE"/>
    <property type="match status" value="1"/>
</dbReference>
<comment type="cofactor">
    <cofactor evidence="1 17">
        <name>Mg(2+)</name>
        <dbReference type="ChEBI" id="CHEBI:18420"/>
    </cofactor>
</comment>
<organism evidence="21 22">
    <name type="scientific">Halteria grandinella</name>
    <dbReference type="NCBI Taxonomy" id="5974"/>
    <lineage>
        <taxon>Eukaryota</taxon>
        <taxon>Sar</taxon>
        <taxon>Alveolata</taxon>
        <taxon>Ciliophora</taxon>
        <taxon>Intramacronucleata</taxon>
        <taxon>Spirotrichea</taxon>
        <taxon>Stichotrichia</taxon>
        <taxon>Sporadotrichida</taxon>
        <taxon>Halteriidae</taxon>
        <taxon>Halteria</taxon>
    </lineage>
</organism>
<dbReference type="SFLD" id="SFLDG00002">
    <property type="entry name" value="C1.7:_P-type_atpase_like"/>
    <property type="match status" value="1"/>
</dbReference>
<sequence>MRQPLLEKGATHQTEGEAKEDEFTCWYKIARAFNWVKAREKRMLWLGGKTYPRSYVSNKMNNQKYSILTFIPVVLFNEFKFFFNMFFLLIALSQLVPFLRVGFLITYIGPLMFVLFINMMKEAYDDFKRNLRDKEMNQKKHEILTTSGVYKSICSQSLKVGHIVKVNQNERIPADLLLLYTTEKSGSVFIRTDQLDGETDWKLRKAVPQTQQIHDPTEVINLQCFVRAEPPNDKIYDFLGNMEDQETGHVEGLSLENTLWANTVLASTGFILGLVLYTGIETRAQMNSKMPRSKVGLLDQEINFLSKVLFAFMLTIAFLIIVLEGFDGSWYYKYFRFVLLLASIIPISLRVNLDLAKIYYSYCISNDTIIEGTIARNSTIPEELGRIQFLLSDKTGTLTQNDMVFKKVSMEFAQFSVETMDELKAQLKESCEQSSGPLGDLDLSQGSFDGQQAGINGSIYGGSSHNNQMSFTTKKRLQPGKKGLKKHNREQKFIVRDLILALTLCHNVTPVYPNKDNPSFKELQASSPDEVALVKFAESLDMELLTREESYVKIKNAVGCIEEYDILANFPFTSASKRMGIILRHRSTQKIVFYLKGADTVMNDPVKPFQRATLVEQCETLAMEGLRTLVISQRLLTEAQYEEFKRRYSMAKSSMENREKLIQQAIESIEVDMEYLGTTGVEDKLQEEVLSTIEILRNAGIQVWMLTGDKIETAKCIAISTGLKERKQEIFEIANVTKESMIKEALNELDGKIDKMMLLIDGGSLQIILQSEELERRFFMIAKDAPSVCICRCSPTQKALVAKKIQQYTNKRIACVGDGGNDVAMIQVGDVGIGIVGKEGMQASLAADFSILKFKNLKHLLLWHGRHSYKRSAVLAQFVIHRGLIISIIQAVFSIIFYFVAIPIYNGFLMMGYATIYTSMPVFALILDQDVDLDSIMKFPPLYKTLQKGRSLNFKTFLIWVWISIYQGSVIMLFSIIFFPGNSFVNIVSITFTSLILIELLNVFTQVHRLRPKMLLAALITIIIYLSSILFFRNYFDVSAIDRQFIIKVIIITTICWLPLHVLKKIIQLCWPSQTAKVKDS</sequence>
<dbReference type="SUPFAM" id="SSF81665">
    <property type="entry name" value="Calcium ATPase, transmembrane domain M"/>
    <property type="match status" value="1"/>
</dbReference>
<dbReference type="SFLD" id="SFLDS00003">
    <property type="entry name" value="Haloacid_Dehalogenase"/>
    <property type="match status" value="1"/>
</dbReference>
<dbReference type="PROSITE" id="PS00154">
    <property type="entry name" value="ATPASE_E1_E2"/>
    <property type="match status" value="1"/>
</dbReference>
<feature type="domain" description="P-type ATPase N-terminal" evidence="19">
    <location>
        <begin position="53"/>
        <end position="103"/>
    </location>
</feature>
<feature type="transmembrane region" description="Helical" evidence="18">
    <location>
        <begin position="907"/>
        <end position="927"/>
    </location>
</feature>
<evidence type="ECO:0000256" key="17">
    <source>
        <dbReference type="PIRSR" id="PIRSR606539-3"/>
    </source>
</evidence>
<keyword evidence="5 18" id="KW-0812">Transmembrane</keyword>
<comment type="caution">
    <text evidence="21">The sequence shown here is derived from an EMBL/GenBank/DDBJ whole genome shotgun (WGS) entry which is preliminary data.</text>
</comment>
<evidence type="ECO:0000259" key="19">
    <source>
        <dbReference type="Pfam" id="PF16209"/>
    </source>
</evidence>
<feature type="binding site" evidence="17">
    <location>
        <position position="818"/>
    </location>
    <ligand>
        <name>Mg(2+)</name>
        <dbReference type="ChEBI" id="CHEBI:18420"/>
    </ligand>
</feature>
<feature type="binding site" evidence="17">
    <location>
        <position position="393"/>
    </location>
    <ligand>
        <name>Mg(2+)</name>
        <dbReference type="ChEBI" id="CHEBI:18420"/>
    </ligand>
</feature>
<feature type="binding site" evidence="16">
    <location>
        <position position="709"/>
    </location>
    <ligand>
        <name>ATP</name>
        <dbReference type="ChEBI" id="CHEBI:30616"/>
    </ligand>
</feature>
<feature type="transmembrane region" description="Helical" evidence="18">
    <location>
        <begin position="259"/>
        <end position="280"/>
    </location>
</feature>
<comment type="similarity">
    <text evidence="3 18">Belongs to the cation transport ATPase (P-type) (TC 3.A.3) family. Type IV subfamily.</text>
</comment>
<feature type="binding site" evidence="16">
    <location>
        <position position="822"/>
    </location>
    <ligand>
        <name>ATP</name>
        <dbReference type="ChEBI" id="CHEBI:30616"/>
    </ligand>
</feature>
<feature type="transmembrane region" description="Helical" evidence="18">
    <location>
        <begin position="98"/>
        <end position="120"/>
    </location>
</feature>
<keyword evidence="7 16" id="KW-0547">Nucleotide-binding</keyword>
<dbReference type="NCBIfam" id="TIGR01494">
    <property type="entry name" value="ATPase_P-type"/>
    <property type="match status" value="2"/>
</dbReference>
<dbReference type="InterPro" id="IPR032631">
    <property type="entry name" value="P-type_ATPase_N"/>
</dbReference>
<feature type="domain" description="P-type ATPase C-terminal" evidence="20">
    <location>
        <begin position="845"/>
        <end position="1072"/>
    </location>
</feature>
<keyword evidence="22" id="KW-1185">Reference proteome</keyword>
<evidence type="ECO:0000256" key="5">
    <source>
        <dbReference type="ARBA" id="ARBA00022692"/>
    </source>
</evidence>
<dbReference type="InterPro" id="IPR036412">
    <property type="entry name" value="HAD-like_sf"/>
</dbReference>
<evidence type="ECO:0000256" key="2">
    <source>
        <dbReference type="ARBA" id="ARBA00004127"/>
    </source>
</evidence>
<feature type="binding site" evidence="16">
    <location>
        <position position="393"/>
    </location>
    <ligand>
        <name>ATP</name>
        <dbReference type="ChEBI" id="CHEBI:30616"/>
    </ligand>
</feature>
<dbReference type="FunFam" id="3.40.50.1000:FF:000009">
    <property type="entry name" value="Phospholipid-transporting ATPase"/>
    <property type="match status" value="1"/>
</dbReference>
<dbReference type="InterPro" id="IPR023299">
    <property type="entry name" value="ATPase_P-typ_cyto_dom_N"/>
</dbReference>
<feature type="binding site" evidence="16">
    <location>
        <position position="572"/>
    </location>
    <ligand>
        <name>ATP</name>
        <dbReference type="ChEBI" id="CHEBI:30616"/>
    </ligand>
</feature>
<feature type="binding site" evidence="16">
    <location>
        <position position="707"/>
    </location>
    <ligand>
        <name>ATP</name>
        <dbReference type="ChEBI" id="CHEBI:30616"/>
    </ligand>
</feature>
<keyword evidence="13 18" id="KW-0472">Membrane</keyword>
<feature type="binding site" evidence="16">
    <location>
        <position position="708"/>
    </location>
    <ligand>
        <name>ATP</name>
        <dbReference type="ChEBI" id="CHEBI:30616"/>
    </ligand>
</feature>
<evidence type="ECO:0000256" key="8">
    <source>
        <dbReference type="ARBA" id="ARBA00022840"/>
    </source>
</evidence>
<gene>
    <name evidence="21" type="ORF">FGO68_gene7259</name>
</gene>
<dbReference type="GO" id="GO:0005886">
    <property type="term" value="C:plasma membrane"/>
    <property type="evidence" value="ECO:0007669"/>
    <property type="project" value="TreeGrafter"/>
</dbReference>
<feature type="binding site" evidence="16">
    <location>
        <position position="596"/>
    </location>
    <ligand>
        <name>ATP</name>
        <dbReference type="ChEBI" id="CHEBI:30616"/>
    </ligand>
</feature>
<evidence type="ECO:0000256" key="1">
    <source>
        <dbReference type="ARBA" id="ARBA00001946"/>
    </source>
</evidence>
<feature type="transmembrane region" description="Helical" evidence="18">
    <location>
        <begin position="957"/>
        <end position="978"/>
    </location>
</feature>
<feature type="binding site" evidence="16">
    <location>
        <position position="792"/>
    </location>
    <ligand>
        <name>ATP</name>
        <dbReference type="ChEBI" id="CHEBI:30616"/>
    </ligand>
</feature>
<dbReference type="PRINTS" id="PR00119">
    <property type="entry name" value="CATATPASE"/>
</dbReference>
<dbReference type="GO" id="GO:0000287">
    <property type="term" value="F:magnesium ion binding"/>
    <property type="evidence" value="ECO:0007669"/>
    <property type="project" value="UniProtKB-UniRule"/>
</dbReference>
<keyword evidence="8 16" id="KW-0067">ATP-binding</keyword>
<evidence type="ECO:0000256" key="7">
    <source>
        <dbReference type="ARBA" id="ARBA00022741"/>
    </source>
</evidence>
<evidence type="ECO:0000256" key="4">
    <source>
        <dbReference type="ARBA" id="ARBA00022448"/>
    </source>
</evidence>
<evidence type="ECO:0000256" key="14">
    <source>
        <dbReference type="ARBA" id="ARBA00034036"/>
    </source>
</evidence>
<feature type="binding site" evidence="16">
    <location>
        <position position="530"/>
    </location>
    <ligand>
        <name>ATP</name>
        <dbReference type="ChEBI" id="CHEBI:30616"/>
    </ligand>
</feature>
<dbReference type="NCBIfam" id="TIGR01652">
    <property type="entry name" value="ATPase-Plipid"/>
    <property type="match status" value="1"/>
</dbReference>
<feature type="transmembrane region" description="Helical" evidence="18">
    <location>
        <begin position="67"/>
        <end position="91"/>
    </location>
</feature>
<dbReference type="PANTHER" id="PTHR24092:SF5">
    <property type="entry name" value="PHOSPHOLIPID-TRANSPORTING ATPASE"/>
    <property type="match status" value="1"/>
</dbReference>
<dbReference type="GO" id="GO:0045332">
    <property type="term" value="P:phospholipid translocation"/>
    <property type="evidence" value="ECO:0007669"/>
    <property type="project" value="TreeGrafter"/>
</dbReference>
<dbReference type="GO" id="GO:0005768">
    <property type="term" value="C:endosome"/>
    <property type="evidence" value="ECO:0007669"/>
    <property type="project" value="TreeGrafter"/>
</dbReference>
<dbReference type="InterPro" id="IPR023298">
    <property type="entry name" value="ATPase_P-typ_TM_dom_sf"/>
</dbReference>
<feature type="binding site" evidence="16">
    <location>
        <position position="394"/>
    </location>
    <ligand>
        <name>ATP</name>
        <dbReference type="ChEBI" id="CHEBI:30616"/>
    </ligand>
</feature>
<dbReference type="GO" id="GO:0016887">
    <property type="term" value="F:ATP hydrolysis activity"/>
    <property type="evidence" value="ECO:0007669"/>
    <property type="project" value="InterPro"/>
</dbReference>
<evidence type="ECO:0000256" key="10">
    <source>
        <dbReference type="ARBA" id="ARBA00022967"/>
    </source>
</evidence>
<evidence type="ECO:0000259" key="20">
    <source>
        <dbReference type="Pfam" id="PF16212"/>
    </source>
</evidence>
<keyword evidence="12" id="KW-0445">Lipid transport</keyword>
<dbReference type="OrthoDB" id="377733at2759"/>
<protein>
    <recommendedName>
        <fullName evidence="18">Phospholipid-transporting ATPase</fullName>
        <ecNumber evidence="18">7.6.2.1</ecNumber>
    </recommendedName>
</protein>
<dbReference type="Gene3D" id="2.70.150.10">
    <property type="entry name" value="Calcium-transporting ATPase, cytoplasmic transduction domain A"/>
    <property type="match status" value="1"/>
</dbReference>
<feature type="binding site" evidence="16">
    <location>
        <position position="395"/>
    </location>
    <ligand>
        <name>ATP</name>
        <dbReference type="ChEBI" id="CHEBI:30616"/>
    </ligand>
</feature>
<feature type="transmembrane region" description="Helical" evidence="18">
    <location>
        <begin position="301"/>
        <end position="322"/>
    </location>
</feature>
<dbReference type="InterPro" id="IPR006539">
    <property type="entry name" value="P-type_ATPase_IV"/>
</dbReference>
<accession>A0A8J8P3Z7</accession>
<feature type="transmembrane region" description="Helical" evidence="18">
    <location>
        <begin position="1045"/>
        <end position="1063"/>
    </location>
</feature>